<accession>A0ABU2U0F6</accession>
<sequence length="195" mass="21560">MAKIETAAVSAAGRGGGSGSLYAYRVRGLGRSGVVLWIGGRDDEPDRVLALPDADRRQVPVFMTVRQARVYVRRRGRRLATSEADTLELVRVQHWLEDPMRRRVPSGALLDAWNFFEDLARGLGEVHGLPRQSAVHNSAYEKLFGGECSAWTLEEQRAVLELITAGVELWNSCPVIVKPRSRIALDSGRGVHRGC</sequence>
<proteinExistence type="predicted"/>
<keyword evidence="2" id="KW-1185">Reference proteome</keyword>
<dbReference type="Proteomes" id="UP001183809">
    <property type="component" value="Unassembled WGS sequence"/>
</dbReference>
<evidence type="ECO:0000313" key="2">
    <source>
        <dbReference type="Proteomes" id="UP001183809"/>
    </source>
</evidence>
<dbReference type="RefSeq" id="WP_311698119.1">
    <property type="nucleotide sequence ID" value="NZ_JAVREY010000040.1"/>
</dbReference>
<evidence type="ECO:0000313" key="1">
    <source>
        <dbReference type="EMBL" id="MDT0466663.1"/>
    </source>
</evidence>
<organism evidence="1 2">
    <name type="scientific">Streptomyces gibsoniae</name>
    <dbReference type="NCBI Taxonomy" id="3075529"/>
    <lineage>
        <taxon>Bacteria</taxon>
        <taxon>Bacillati</taxon>
        <taxon>Actinomycetota</taxon>
        <taxon>Actinomycetes</taxon>
        <taxon>Kitasatosporales</taxon>
        <taxon>Streptomycetaceae</taxon>
        <taxon>Streptomyces</taxon>
    </lineage>
</organism>
<gene>
    <name evidence="1" type="ORF">RM764_27300</name>
</gene>
<dbReference type="EMBL" id="JAVREY010000040">
    <property type="protein sequence ID" value="MDT0466663.1"/>
    <property type="molecule type" value="Genomic_DNA"/>
</dbReference>
<name>A0ABU2U0F6_9ACTN</name>
<comment type="caution">
    <text evidence="1">The sequence shown here is derived from an EMBL/GenBank/DDBJ whole genome shotgun (WGS) entry which is preliminary data.</text>
</comment>
<protein>
    <submittedName>
        <fullName evidence="1">Uncharacterized protein</fullName>
    </submittedName>
</protein>
<reference evidence="2" key="1">
    <citation type="submission" date="2023-07" db="EMBL/GenBank/DDBJ databases">
        <title>30 novel species of actinomycetes from the DSMZ collection.</title>
        <authorList>
            <person name="Nouioui I."/>
        </authorList>
    </citation>
    <scope>NUCLEOTIDE SEQUENCE [LARGE SCALE GENOMIC DNA]</scope>
    <source>
        <strain evidence="2">DSM 41699</strain>
    </source>
</reference>